<dbReference type="Pfam" id="PF08543">
    <property type="entry name" value="Phos_pyr_kin"/>
    <property type="match status" value="1"/>
</dbReference>
<keyword evidence="2 7" id="KW-0808">Transferase</keyword>
<dbReference type="GO" id="GO:0008478">
    <property type="term" value="F:pyridoxal kinase activity"/>
    <property type="evidence" value="ECO:0007669"/>
    <property type="project" value="UniProtKB-EC"/>
</dbReference>
<reference evidence="7 8" key="1">
    <citation type="submission" date="2022-08" db="EMBL/GenBank/DDBJ databases">
        <title>Aerococcaceae sp. nov isolated from spoiled eye mask.</title>
        <authorList>
            <person name="Zhou G."/>
            <person name="Xie X.-B."/>
            <person name="Shi Q.-S."/>
            <person name="Wang Y.-S."/>
            <person name="Wen X."/>
            <person name="Peng H."/>
            <person name="Yang X.-J."/>
            <person name="Tao H.-B."/>
            <person name="Huang X.-M."/>
        </authorList>
    </citation>
    <scope>NUCLEOTIDE SEQUENCE [LARGE SCALE GENOMIC DNA]</scope>
    <source>
        <strain evidence="8">DM20194951</strain>
    </source>
</reference>
<accession>A0ABY5P486</accession>
<evidence type="ECO:0000256" key="5">
    <source>
        <dbReference type="ARBA" id="ARBA00022840"/>
    </source>
</evidence>
<dbReference type="Proteomes" id="UP001315967">
    <property type="component" value="Chromosome"/>
</dbReference>
<evidence type="ECO:0000256" key="1">
    <source>
        <dbReference type="ARBA" id="ARBA00012104"/>
    </source>
</evidence>
<protein>
    <recommendedName>
        <fullName evidence="1">pyridoxal kinase</fullName>
        <ecNumber evidence="1">2.7.1.35</ecNumber>
    </recommendedName>
</protein>
<dbReference type="RefSeq" id="WP_313793009.1">
    <property type="nucleotide sequence ID" value="NZ_CP102453.1"/>
</dbReference>
<sequence length="294" mass="33256">MMSEQVLVINDLPGVAKVAGMSNLPLLEAAQFEVALLPTLILSTHTLGYSGLVKHYLNESFDKILNHWQELNIQFKGCITGYFADSQQITSTIRYLDTIQYKMPVIIDPIMADFGKLYAGFSEDFPSQFRKLVKYGEVIVPNITEACLITDFPYSEDIGPEDYPIIAQKLIDLGAKNVVLTGVFQAFEKKDNEIGYYIYTKDAEPYFHMHKKEDTWFKGVGDVSVSLITAYYLLGVPIKEAVIRSAQYVEQSITHSLTVNRDQKLGIYFEPIIPAFSNEINELRLVKNNLINSN</sequence>
<evidence type="ECO:0000256" key="3">
    <source>
        <dbReference type="ARBA" id="ARBA00022741"/>
    </source>
</evidence>
<dbReference type="SUPFAM" id="SSF53613">
    <property type="entry name" value="Ribokinase-like"/>
    <property type="match status" value="1"/>
</dbReference>
<evidence type="ECO:0000313" key="7">
    <source>
        <dbReference type="EMBL" id="UUX33507.1"/>
    </source>
</evidence>
<dbReference type="Gene3D" id="3.40.1190.20">
    <property type="match status" value="1"/>
</dbReference>
<dbReference type="PANTHER" id="PTHR10534:SF2">
    <property type="entry name" value="PYRIDOXAL KINASE"/>
    <property type="match status" value="1"/>
</dbReference>
<gene>
    <name evidence="7" type="ORF">NRE15_11450</name>
</gene>
<proteinExistence type="predicted"/>
<dbReference type="EMBL" id="CP102453">
    <property type="protein sequence ID" value="UUX33507.1"/>
    <property type="molecule type" value="Genomic_DNA"/>
</dbReference>
<feature type="domain" description="Pyridoxamine kinase/Phosphomethylpyrimidine kinase" evidence="6">
    <location>
        <begin position="75"/>
        <end position="262"/>
    </location>
</feature>
<evidence type="ECO:0000259" key="6">
    <source>
        <dbReference type="Pfam" id="PF08543"/>
    </source>
</evidence>
<keyword evidence="8" id="KW-1185">Reference proteome</keyword>
<keyword evidence="3" id="KW-0547">Nucleotide-binding</keyword>
<organism evidence="7 8">
    <name type="scientific">Fundicoccus culcitae</name>
    <dbReference type="NCBI Taxonomy" id="2969821"/>
    <lineage>
        <taxon>Bacteria</taxon>
        <taxon>Bacillati</taxon>
        <taxon>Bacillota</taxon>
        <taxon>Bacilli</taxon>
        <taxon>Lactobacillales</taxon>
        <taxon>Aerococcaceae</taxon>
        <taxon>Fundicoccus</taxon>
    </lineage>
</organism>
<evidence type="ECO:0000256" key="4">
    <source>
        <dbReference type="ARBA" id="ARBA00022777"/>
    </source>
</evidence>
<evidence type="ECO:0000256" key="2">
    <source>
        <dbReference type="ARBA" id="ARBA00022679"/>
    </source>
</evidence>
<evidence type="ECO:0000313" key="8">
    <source>
        <dbReference type="Proteomes" id="UP001315967"/>
    </source>
</evidence>
<dbReference type="InterPro" id="IPR029056">
    <property type="entry name" value="Ribokinase-like"/>
</dbReference>
<dbReference type="InterPro" id="IPR004625">
    <property type="entry name" value="PyrdxlKinase"/>
</dbReference>
<dbReference type="NCBIfam" id="NF005491">
    <property type="entry name" value="PRK07105.1"/>
    <property type="match status" value="1"/>
</dbReference>
<dbReference type="PANTHER" id="PTHR10534">
    <property type="entry name" value="PYRIDOXAL KINASE"/>
    <property type="match status" value="1"/>
</dbReference>
<dbReference type="EC" id="2.7.1.35" evidence="1"/>
<name>A0ABY5P486_9LACT</name>
<keyword evidence="4 7" id="KW-0418">Kinase</keyword>
<dbReference type="InterPro" id="IPR013749">
    <property type="entry name" value="PM/HMP-P_kinase-1"/>
</dbReference>
<keyword evidence="5" id="KW-0067">ATP-binding</keyword>